<organism evidence="2 3">
    <name type="scientific">Gossypium gossypioides</name>
    <name type="common">Mexican cotton</name>
    <name type="synonym">Selera gossypioides</name>
    <dbReference type="NCBI Taxonomy" id="34282"/>
    <lineage>
        <taxon>Eukaryota</taxon>
        <taxon>Viridiplantae</taxon>
        <taxon>Streptophyta</taxon>
        <taxon>Embryophyta</taxon>
        <taxon>Tracheophyta</taxon>
        <taxon>Spermatophyta</taxon>
        <taxon>Magnoliopsida</taxon>
        <taxon>eudicotyledons</taxon>
        <taxon>Gunneridae</taxon>
        <taxon>Pentapetalae</taxon>
        <taxon>rosids</taxon>
        <taxon>malvids</taxon>
        <taxon>Malvales</taxon>
        <taxon>Malvaceae</taxon>
        <taxon>Malvoideae</taxon>
        <taxon>Gossypium</taxon>
    </lineage>
</organism>
<feature type="compositionally biased region" description="Low complexity" evidence="1">
    <location>
        <begin position="10"/>
        <end position="23"/>
    </location>
</feature>
<sequence>MAPKKRPRTSASSSHQPSDPKSSFNEHCRTDAFRECFDKNFASKRVWKSRKVDIAMLEGINFGYLSILQNWGWMNFLKISSLTYYNLVRAFSLMPNSNTMSLVKPS</sequence>
<protein>
    <submittedName>
        <fullName evidence="2">Uncharacterized protein</fullName>
    </submittedName>
</protein>
<evidence type="ECO:0000256" key="1">
    <source>
        <dbReference type="SAM" id="MobiDB-lite"/>
    </source>
</evidence>
<evidence type="ECO:0000313" key="3">
    <source>
        <dbReference type="Proteomes" id="UP000593579"/>
    </source>
</evidence>
<dbReference type="AlphaFoldDB" id="A0A7J9BH41"/>
<dbReference type="OrthoDB" id="10384412at2759"/>
<comment type="caution">
    <text evidence="2">The sequence shown here is derived from an EMBL/GenBank/DDBJ whole genome shotgun (WGS) entry which is preliminary data.</text>
</comment>
<gene>
    <name evidence="2" type="ORF">Gogos_019347</name>
</gene>
<name>A0A7J9BH41_GOSGO</name>
<dbReference type="EMBL" id="JABEZY010000003">
    <property type="protein sequence ID" value="MBA0735503.1"/>
    <property type="molecule type" value="Genomic_DNA"/>
</dbReference>
<keyword evidence="3" id="KW-1185">Reference proteome</keyword>
<evidence type="ECO:0000313" key="2">
    <source>
        <dbReference type="EMBL" id="MBA0735503.1"/>
    </source>
</evidence>
<reference evidence="2 3" key="1">
    <citation type="journal article" date="2019" name="Genome Biol. Evol.">
        <title>Insights into the evolution of the New World diploid cottons (Gossypium, subgenus Houzingenia) based on genome sequencing.</title>
        <authorList>
            <person name="Grover C.E."/>
            <person name="Arick M.A. 2nd"/>
            <person name="Thrash A."/>
            <person name="Conover J.L."/>
            <person name="Sanders W.S."/>
            <person name="Peterson D.G."/>
            <person name="Frelichowski J.E."/>
            <person name="Scheffler J.A."/>
            <person name="Scheffler B.E."/>
            <person name="Wendel J.F."/>
        </authorList>
    </citation>
    <scope>NUCLEOTIDE SEQUENCE [LARGE SCALE GENOMIC DNA]</scope>
    <source>
        <strain evidence="2">5</strain>
        <tissue evidence="2">Leaf</tissue>
    </source>
</reference>
<dbReference type="Proteomes" id="UP000593579">
    <property type="component" value="Unassembled WGS sequence"/>
</dbReference>
<accession>A0A7J9BH41</accession>
<proteinExistence type="predicted"/>
<feature type="region of interest" description="Disordered" evidence="1">
    <location>
        <begin position="1"/>
        <end position="26"/>
    </location>
</feature>